<dbReference type="PANTHER" id="PTHR42918:SF15">
    <property type="entry name" value="LYSINE--TRNA LIGASE, CHLOROPLASTIC_MITOCHONDRIAL"/>
    <property type="match status" value="1"/>
</dbReference>
<dbReference type="InterPro" id="IPR006195">
    <property type="entry name" value="aa-tRNA-synth_II"/>
</dbReference>
<dbReference type="PRINTS" id="PR00982">
    <property type="entry name" value="TRNASYNTHLYS"/>
</dbReference>
<dbReference type="NCBIfam" id="NF001756">
    <property type="entry name" value="PRK00484.1"/>
    <property type="match status" value="1"/>
</dbReference>
<dbReference type="InterPro" id="IPR012340">
    <property type="entry name" value="NA-bd_OB-fold"/>
</dbReference>
<dbReference type="InterPro" id="IPR044136">
    <property type="entry name" value="Lys-tRNA-ligase_II_N"/>
</dbReference>
<dbReference type="PROSITE" id="PS50862">
    <property type="entry name" value="AA_TRNA_LIGASE_II"/>
    <property type="match status" value="1"/>
</dbReference>
<keyword evidence="7" id="KW-0963">Cytoplasm</keyword>
<dbReference type="EC" id="6.1.1.6" evidence="7"/>
<keyword evidence="7" id="KW-0648">Protein biosynthesis</keyword>
<keyword evidence="4 7" id="KW-0067">ATP-binding</keyword>
<comment type="caution">
    <text evidence="10">The sequence shown here is derived from an EMBL/GenBank/DDBJ whole genome shotgun (WGS) entry which is preliminary data.</text>
</comment>
<evidence type="ECO:0000313" key="10">
    <source>
        <dbReference type="EMBL" id="MDT2598725.1"/>
    </source>
</evidence>
<dbReference type="Gene3D" id="2.40.50.140">
    <property type="entry name" value="Nucleic acid-binding proteins"/>
    <property type="match status" value="1"/>
</dbReference>
<evidence type="ECO:0000256" key="5">
    <source>
        <dbReference type="ARBA" id="ARBA00023146"/>
    </source>
</evidence>
<proteinExistence type="inferred from homology"/>
<comment type="cofactor">
    <cofactor evidence="7 8">
        <name>Mg(2+)</name>
        <dbReference type="ChEBI" id="CHEBI:18420"/>
    </cofactor>
    <text evidence="7 8">Binds 3 Mg(2+) ions per subunit.</text>
</comment>
<dbReference type="SUPFAM" id="SSF55681">
    <property type="entry name" value="Class II aaRS and biotin synthetases"/>
    <property type="match status" value="1"/>
</dbReference>
<comment type="catalytic activity">
    <reaction evidence="6 7 8">
        <text>tRNA(Lys) + L-lysine + ATP = L-lysyl-tRNA(Lys) + AMP + diphosphate</text>
        <dbReference type="Rhea" id="RHEA:20792"/>
        <dbReference type="Rhea" id="RHEA-COMP:9696"/>
        <dbReference type="Rhea" id="RHEA-COMP:9697"/>
        <dbReference type="ChEBI" id="CHEBI:30616"/>
        <dbReference type="ChEBI" id="CHEBI:32551"/>
        <dbReference type="ChEBI" id="CHEBI:33019"/>
        <dbReference type="ChEBI" id="CHEBI:78442"/>
        <dbReference type="ChEBI" id="CHEBI:78529"/>
        <dbReference type="ChEBI" id="CHEBI:456215"/>
        <dbReference type="EC" id="6.1.1.6"/>
    </reaction>
</comment>
<evidence type="ECO:0000256" key="7">
    <source>
        <dbReference type="HAMAP-Rule" id="MF_00252"/>
    </source>
</evidence>
<keyword evidence="7 8" id="KW-0460">Magnesium</keyword>
<dbReference type="GO" id="GO:0004824">
    <property type="term" value="F:lysine-tRNA ligase activity"/>
    <property type="evidence" value="ECO:0007669"/>
    <property type="project" value="UniProtKB-EC"/>
</dbReference>
<dbReference type="Pfam" id="PF00152">
    <property type="entry name" value="tRNA-synt_2"/>
    <property type="match status" value="1"/>
</dbReference>
<evidence type="ECO:0000256" key="8">
    <source>
        <dbReference type="RuleBase" id="RU000336"/>
    </source>
</evidence>
<evidence type="ECO:0000256" key="2">
    <source>
        <dbReference type="ARBA" id="ARBA00022723"/>
    </source>
</evidence>
<evidence type="ECO:0000256" key="3">
    <source>
        <dbReference type="ARBA" id="ARBA00022741"/>
    </source>
</evidence>
<dbReference type="Proteomes" id="UP001252875">
    <property type="component" value="Unassembled WGS sequence"/>
</dbReference>
<evidence type="ECO:0000256" key="4">
    <source>
        <dbReference type="ARBA" id="ARBA00022840"/>
    </source>
</evidence>
<dbReference type="InterPro" id="IPR018149">
    <property type="entry name" value="Lys-tRNA-synth_II_C"/>
</dbReference>
<dbReference type="InterPro" id="IPR004364">
    <property type="entry name" value="Aa-tRNA-synt_II"/>
</dbReference>
<comment type="similarity">
    <text evidence="7">Belongs to the class-II aminoacyl-tRNA synthetase family.</text>
</comment>
<keyword evidence="5 7" id="KW-0030">Aminoacyl-tRNA synthetase</keyword>
<comment type="subunit">
    <text evidence="7">Homodimer.</text>
</comment>
<organism evidence="10 11">
    <name type="scientific">Enterococcus hulanensis</name>
    <dbReference type="NCBI Taxonomy" id="2559929"/>
    <lineage>
        <taxon>Bacteria</taxon>
        <taxon>Bacillati</taxon>
        <taxon>Bacillota</taxon>
        <taxon>Bacilli</taxon>
        <taxon>Lactobacillales</taxon>
        <taxon>Enterococcaceae</taxon>
        <taxon>Enterococcus</taxon>
    </lineage>
</organism>
<sequence length="490" mass="55934">MENLSLEEVRIAKVKEIKTPYPDRYEVNEEICKVASLEDGTTDVKIAGRITAFRKIGKLTFFRISDIAGQAQAAIKKDEVGEERYNHFQQIIDTGDFIGLEGSIFTTKTGEKTLRVKAYTFLGKSFLPLPEKFHGLQNSELIYRQRYLDLIMNQKTKERFLLRTKMIQAIRRYLEEEQYIEIETPVLTNQSSGALAKPFVSHHNALDIDVFLRIAPETYLKRAIVGGFTKVFEFARCFRNEGMDATHLQDFTMLEAYCAYYNYLDNMKFLQRMLVSVIEKVFGKTAITINDHSVEFAGEWPIVTFRELLIKDCGIDINQFETAESLLAEIKRNKIELNTSDDLAAMGKGNLIDLLYKKVSRPQIVQPTFLTEHPIELSPLARANDEDPQITDRFQLIINGAEIINGYSELVDPAEQALRLEEQAQLNKDGDQEAMVMDTEYLTAMRHGMPPISGWGMGIDRLIQVITGTPNLRDSVLFPLMRPDKKGEGM</sequence>
<evidence type="ECO:0000313" key="11">
    <source>
        <dbReference type="Proteomes" id="UP001252875"/>
    </source>
</evidence>
<name>A0ABU3EV37_9ENTE</name>
<dbReference type="NCBIfam" id="TIGR00499">
    <property type="entry name" value="lysS_bact"/>
    <property type="match status" value="1"/>
</dbReference>
<evidence type="ECO:0000256" key="1">
    <source>
        <dbReference type="ARBA" id="ARBA00022598"/>
    </source>
</evidence>
<feature type="binding site" evidence="7">
    <location>
        <position position="402"/>
    </location>
    <ligand>
        <name>Mg(2+)</name>
        <dbReference type="ChEBI" id="CHEBI:18420"/>
        <label>1</label>
    </ligand>
</feature>
<feature type="binding site" evidence="7">
    <location>
        <position position="402"/>
    </location>
    <ligand>
        <name>Mg(2+)</name>
        <dbReference type="ChEBI" id="CHEBI:18420"/>
        <label>2</label>
    </ligand>
</feature>
<dbReference type="HAMAP" id="MF_00252">
    <property type="entry name" value="Lys_tRNA_synth_class2"/>
    <property type="match status" value="1"/>
</dbReference>
<dbReference type="PANTHER" id="PTHR42918">
    <property type="entry name" value="LYSYL-TRNA SYNTHETASE"/>
    <property type="match status" value="1"/>
</dbReference>
<evidence type="ECO:0000256" key="6">
    <source>
        <dbReference type="ARBA" id="ARBA00048573"/>
    </source>
</evidence>
<accession>A0ABU3EV37</accession>
<gene>
    <name evidence="7 10" type="primary">lysS</name>
    <name evidence="10" type="ORF">P7D85_03005</name>
</gene>
<keyword evidence="2 7" id="KW-0479">Metal-binding</keyword>
<comment type="caution">
    <text evidence="7">Lacks conserved residue(s) required for the propagation of feature annotation.</text>
</comment>
<dbReference type="InterPro" id="IPR004365">
    <property type="entry name" value="NA-bd_OB_tRNA"/>
</dbReference>
<reference evidence="10 11" key="1">
    <citation type="submission" date="2023-03" db="EMBL/GenBank/DDBJ databases">
        <authorList>
            <person name="Shen W."/>
            <person name="Cai J."/>
        </authorList>
    </citation>
    <scope>NUCLEOTIDE SEQUENCE [LARGE SCALE GENOMIC DNA]</scope>
    <source>
        <strain evidence="10 11">D6-4</strain>
    </source>
</reference>
<dbReference type="RefSeq" id="WP_311821031.1">
    <property type="nucleotide sequence ID" value="NZ_JARPYF010000001.1"/>
</dbReference>
<keyword evidence="1 7" id="KW-0436">Ligase</keyword>
<dbReference type="SUPFAM" id="SSF50249">
    <property type="entry name" value="Nucleic acid-binding proteins"/>
    <property type="match status" value="1"/>
</dbReference>
<protein>
    <recommendedName>
        <fullName evidence="7">Lysine--tRNA ligase</fullName>
        <ecNumber evidence="7">6.1.1.6</ecNumber>
    </recommendedName>
    <alternativeName>
        <fullName evidence="7">Lysyl-tRNA synthetase</fullName>
        <shortName evidence="7">LysRS</shortName>
    </alternativeName>
</protein>
<dbReference type="InterPro" id="IPR045864">
    <property type="entry name" value="aa-tRNA-synth_II/BPL/LPL"/>
</dbReference>
<comment type="subcellular location">
    <subcellularLocation>
        <location evidence="7">Cytoplasm</location>
    </subcellularLocation>
</comment>
<dbReference type="EMBL" id="JARPYI010000001">
    <property type="protein sequence ID" value="MDT2598725.1"/>
    <property type="molecule type" value="Genomic_DNA"/>
</dbReference>
<feature type="domain" description="Aminoacyl-transfer RNA synthetases class-II family profile" evidence="9">
    <location>
        <begin position="160"/>
        <end position="483"/>
    </location>
</feature>
<dbReference type="Pfam" id="PF01336">
    <property type="entry name" value="tRNA_anti-codon"/>
    <property type="match status" value="1"/>
</dbReference>
<dbReference type="Gene3D" id="3.30.930.10">
    <property type="entry name" value="Bira Bifunctional Protein, Domain 2"/>
    <property type="match status" value="1"/>
</dbReference>
<keyword evidence="11" id="KW-1185">Reference proteome</keyword>
<evidence type="ECO:0000259" key="9">
    <source>
        <dbReference type="PROSITE" id="PS50862"/>
    </source>
</evidence>
<dbReference type="InterPro" id="IPR002313">
    <property type="entry name" value="Lys-tRNA-ligase_II"/>
</dbReference>
<keyword evidence="3 7" id="KW-0547">Nucleotide-binding</keyword>
<dbReference type="CDD" id="cd04322">
    <property type="entry name" value="LysRS_N"/>
    <property type="match status" value="1"/>
</dbReference>